<accession>A0ABV3AR82</accession>
<reference evidence="4 5" key="1">
    <citation type="submission" date="2024-06" db="EMBL/GenBank/DDBJ databases">
        <title>The Natural Products Discovery Center: Release of the First 8490 Sequenced Strains for Exploring Actinobacteria Biosynthetic Diversity.</title>
        <authorList>
            <person name="Kalkreuter E."/>
            <person name="Kautsar S.A."/>
            <person name="Yang D."/>
            <person name="Bader C.D."/>
            <person name="Teijaro C.N."/>
            <person name="Fluegel L."/>
            <person name="Davis C.M."/>
            <person name="Simpson J.R."/>
            <person name="Lauterbach L."/>
            <person name="Steele A.D."/>
            <person name="Gui C."/>
            <person name="Meng S."/>
            <person name="Li G."/>
            <person name="Viehrig K."/>
            <person name="Ye F."/>
            <person name="Su P."/>
            <person name="Kiefer A.F."/>
            <person name="Nichols A."/>
            <person name="Cepeda A.J."/>
            <person name="Yan W."/>
            <person name="Fan B."/>
            <person name="Jiang Y."/>
            <person name="Adhikari A."/>
            <person name="Zheng C.-J."/>
            <person name="Schuster L."/>
            <person name="Cowan T.M."/>
            <person name="Smanski M.J."/>
            <person name="Chevrette M.G."/>
            <person name="De Carvalho L.P.S."/>
            <person name="Shen B."/>
        </authorList>
    </citation>
    <scope>NUCLEOTIDE SEQUENCE [LARGE SCALE GENOMIC DNA]</scope>
    <source>
        <strain evidence="4 5">NPDC020594</strain>
    </source>
</reference>
<comment type="caution">
    <text evidence="4">The sequence shown here is derived from an EMBL/GenBank/DDBJ whole genome shotgun (WGS) entry which is preliminary data.</text>
</comment>
<evidence type="ECO:0000256" key="2">
    <source>
        <dbReference type="SAM" id="Phobius"/>
    </source>
</evidence>
<keyword evidence="2" id="KW-1133">Transmembrane helix</keyword>
<dbReference type="EMBL" id="JBFAEG010000068">
    <property type="protein sequence ID" value="MEU5714025.1"/>
    <property type="molecule type" value="Genomic_DNA"/>
</dbReference>
<evidence type="ECO:0000259" key="3">
    <source>
        <dbReference type="SMART" id="SM00458"/>
    </source>
</evidence>
<organism evidence="4 5">
    <name type="scientific">Streptomyces flaveolus</name>
    <dbReference type="NCBI Taxonomy" id="67297"/>
    <lineage>
        <taxon>Bacteria</taxon>
        <taxon>Bacillati</taxon>
        <taxon>Actinomycetota</taxon>
        <taxon>Actinomycetes</taxon>
        <taxon>Kitasatosporales</taxon>
        <taxon>Streptomycetaceae</taxon>
        <taxon>Streptomyces</taxon>
    </lineage>
</organism>
<dbReference type="Proteomes" id="UP001551011">
    <property type="component" value="Unassembled WGS sequence"/>
</dbReference>
<dbReference type="SMART" id="SM00458">
    <property type="entry name" value="RICIN"/>
    <property type="match status" value="1"/>
</dbReference>
<feature type="transmembrane region" description="Helical" evidence="2">
    <location>
        <begin position="140"/>
        <end position="162"/>
    </location>
</feature>
<feature type="compositionally biased region" description="Low complexity" evidence="1">
    <location>
        <begin position="81"/>
        <end position="97"/>
    </location>
</feature>
<feature type="region of interest" description="Disordered" evidence="1">
    <location>
        <begin position="1"/>
        <end position="117"/>
    </location>
</feature>
<feature type="compositionally biased region" description="Low complexity" evidence="1">
    <location>
        <begin position="214"/>
        <end position="249"/>
    </location>
</feature>
<gene>
    <name evidence="4" type="ORF">AB0H04_45805</name>
</gene>
<dbReference type="SUPFAM" id="SSF50370">
    <property type="entry name" value="Ricin B-like lectins"/>
    <property type="match status" value="1"/>
</dbReference>
<dbReference type="PROSITE" id="PS50231">
    <property type="entry name" value="RICIN_B_LECTIN"/>
    <property type="match status" value="1"/>
</dbReference>
<name>A0ABV3AR82_9ACTN</name>
<feature type="compositionally biased region" description="Basic and acidic residues" evidence="1">
    <location>
        <begin position="98"/>
        <end position="109"/>
    </location>
</feature>
<feature type="domain" description="Ricin B lectin" evidence="3">
    <location>
        <begin position="254"/>
        <end position="380"/>
    </location>
</feature>
<keyword evidence="5" id="KW-1185">Reference proteome</keyword>
<dbReference type="RefSeq" id="WP_234339981.1">
    <property type="nucleotide sequence ID" value="NZ_JBFAEG010000068.1"/>
</dbReference>
<feature type="region of interest" description="Disordered" evidence="1">
    <location>
        <begin position="161"/>
        <end position="249"/>
    </location>
</feature>
<dbReference type="Pfam" id="PF00652">
    <property type="entry name" value="Ricin_B_lectin"/>
    <property type="match status" value="1"/>
</dbReference>
<keyword evidence="2" id="KW-0472">Membrane</keyword>
<dbReference type="Gene3D" id="2.80.10.50">
    <property type="match status" value="2"/>
</dbReference>
<proteinExistence type="predicted"/>
<evidence type="ECO:0000313" key="5">
    <source>
        <dbReference type="Proteomes" id="UP001551011"/>
    </source>
</evidence>
<protein>
    <submittedName>
        <fullName evidence="4">RICIN domain-containing protein</fullName>
    </submittedName>
</protein>
<evidence type="ECO:0000313" key="4">
    <source>
        <dbReference type="EMBL" id="MEU5714025.1"/>
    </source>
</evidence>
<dbReference type="InterPro" id="IPR000772">
    <property type="entry name" value="Ricin_B_lectin"/>
</dbReference>
<evidence type="ECO:0000256" key="1">
    <source>
        <dbReference type="SAM" id="MobiDB-lite"/>
    </source>
</evidence>
<dbReference type="InterPro" id="IPR035992">
    <property type="entry name" value="Ricin_B-like_lectins"/>
</dbReference>
<sequence length="380" mass="37973">MKPPHTPRSAGDLPRRVPGSARSVSSGSGPGRDGTPAGGAEPSAPDSGDRAPDAAGRGTSLPRLTQISSLGSRGNTGRGTGTSSPAADDAVGGSAADRPGDTFARRADTDDSPAVDPVVSLDQVCRGKGGKPRREGMRGALGVVSIVGLLAAGGVLLTLGLVNGHDDDKRDGASVTVDSRGRGTDVIDGFGGVSAPPVKASATGPGKKAEASRKPTSASPSSSASSEDSASPAQRSTTTAKATTGARTTAPAAAPGVNVFSHASQRCIDIVGGKAVQGAGLMIWDCSGSAAQHWTFTGGTMRALGMCVRLANGSTADGTDLELAACDGSSAQQFVLNVRHDLVSTLADKCTDVRDNGTENGTRLQLWSCSGSPNQKWSTS</sequence>
<keyword evidence="2" id="KW-0812">Transmembrane</keyword>